<dbReference type="EMBL" id="JALJOR010000003">
    <property type="protein sequence ID" value="KAK9820131.1"/>
    <property type="molecule type" value="Genomic_DNA"/>
</dbReference>
<dbReference type="Gene3D" id="3.40.50.720">
    <property type="entry name" value="NAD(P)-binding Rossmann-like Domain"/>
    <property type="match status" value="1"/>
</dbReference>
<evidence type="ECO:0000313" key="2">
    <source>
        <dbReference type="Proteomes" id="UP001489004"/>
    </source>
</evidence>
<organism evidence="1 2">
    <name type="scientific">[Myrmecia] bisecta</name>
    <dbReference type="NCBI Taxonomy" id="41462"/>
    <lineage>
        <taxon>Eukaryota</taxon>
        <taxon>Viridiplantae</taxon>
        <taxon>Chlorophyta</taxon>
        <taxon>core chlorophytes</taxon>
        <taxon>Trebouxiophyceae</taxon>
        <taxon>Trebouxiales</taxon>
        <taxon>Trebouxiaceae</taxon>
        <taxon>Myrmecia</taxon>
    </lineage>
</organism>
<dbReference type="InterPro" id="IPR052184">
    <property type="entry name" value="SDR_enzymes"/>
</dbReference>
<dbReference type="InterPro" id="IPR002347">
    <property type="entry name" value="SDR_fam"/>
</dbReference>
<dbReference type="InterPro" id="IPR036291">
    <property type="entry name" value="NAD(P)-bd_dom_sf"/>
</dbReference>
<dbReference type="AlphaFoldDB" id="A0AAW1QFX5"/>
<dbReference type="PANTHER" id="PTHR45458:SF1">
    <property type="entry name" value="SHORT CHAIN DEHYDROGENASE"/>
    <property type="match status" value="1"/>
</dbReference>
<accession>A0AAW1QFX5</accession>
<evidence type="ECO:0000313" key="1">
    <source>
        <dbReference type="EMBL" id="KAK9820131.1"/>
    </source>
</evidence>
<gene>
    <name evidence="1" type="ORF">WJX72_006409</name>
</gene>
<comment type="caution">
    <text evidence="1">The sequence shown here is derived from an EMBL/GenBank/DDBJ whole genome shotgun (WGS) entry which is preliminary data.</text>
</comment>
<proteinExistence type="predicted"/>
<dbReference type="SUPFAM" id="SSF51735">
    <property type="entry name" value="NAD(P)-binding Rossmann-fold domains"/>
    <property type="match status" value="1"/>
</dbReference>
<reference evidence="1 2" key="1">
    <citation type="journal article" date="2024" name="Nat. Commun.">
        <title>Phylogenomics reveals the evolutionary origins of lichenization in chlorophyte algae.</title>
        <authorList>
            <person name="Puginier C."/>
            <person name="Libourel C."/>
            <person name="Otte J."/>
            <person name="Skaloud P."/>
            <person name="Haon M."/>
            <person name="Grisel S."/>
            <person name="Petersen M."/>
            <person name="Berrin J.G."/>
            <person name="Delaux P.M."/>
            <person name="Dal Grande F."/>
            <person name="Keller J."/>
        </authorList>
    </citation>
    <scope>NUCLEOTIDE SEQUENCE [LARGE SCALE GENOMIC DNA]</scope>
    <source>
        <strain evidence="1 2">SAG 2043</strain>
    </source>
</reference>
<protein>
    <submittedName>
        <fullName evidence="1">Uncharacterized protein</fullName>
    </submittedName>
</protein>
<sequence>MAPSASKIAVVIGANRGIGLSLCGLSKQHGYTVYGAGRKATPELQKAEVHIIEGVDMAADNATAPILAALAGKHIDLLIISAGYQELDKLSNVTRDTIQRQMDVNAYGPLFAVQALQCSLSKAAKVVLISSKMASITEVNATNGDLYGYRMSKAALNMAGVVLARDLKANDSPVALIHPGVVNTQMYQTLQEARNTPLEKRGLNTLTPDESAAKIWSLIQDLNLENTGSFWAADTGKIIGW</sequence>
<keyword evidence="2" id="KW-1185">Reference proteome</keyword>
<dbReference type="Proteomes" id="UP001489004">
    <property type="component" value="Unassembled WGS sequence"/>
</dbReference>
<dbReference type="Pfam" id="PF00106">
    <property type="entry name" value="adh_short"/>
    <property type="match status" value="1"/>
</dbReference>
<name>A0AAW1QFX5_9CHLO</name>
<dbReference type="PRINTS" id="PR00081">
    <property type="entry name" value="GDHRDH"/>
</dbReference>
<dbReference type="GO" id="GO:0016616">
    <property type="term" value="F:oxidoreductase activity, acting on the CH-OH group of donors, NAD or NADP as acceptor"/>
    <property type="evidence" value="ECO:0007669"/>
    <property type="project" value="TreeGrafter"/>
</dbReference>
<dbReference type="PANTHER" id="PTHR45458">
    <property type="entry name" value="SHORT-CHAIN DEHYDROGENASE/REDUCTASE SDR"/>
    <property type="match status" value="1"/>
</dbReference>